<dbReference type="eggNOG" id="ENOG5030XSC">
    <property type="taxonomic scope" value="Bacteria"/>
</dbReference>
<proteinExistence type="predicted"/>
<feature type="coiled-coil region" evidence="1">
    <location>
        <begin position="124"/>
        <end position="151"/>
    </location>
</feature>
<keyword evidence="4" id="KW-1185">Reference proteome</keyword>
<evidence type="ECO:0000313" key="4">
    <source>
        <dbReference type="Proteomes" id="UP000001219"/>
    </source>
</evidence>
<evidence type="ECO:0000313" key="3">
    <source>
        <dbReference type="EMBL" id="ACY21816.1"/>
    </source>
</evidence>
<feature type="compositionally biased region" description="Low complexity" evidence="2">
    <location>
        <begin position="95"/>
        <end position="114"/>
    </location>
</feature>
<reference evidence="3 4" key="2">
    <citation type="journal article" date="2010" name="Stand. Genomic Sci.">
        <title>Complete genome sequence of Gordonia bronchialis type strain (3410).</title>
        <authorList>
            <person name="Ivanova N."/>
            <person name="Sikorski J."/>
            <person name="Jando M."/>
            <person name="Lapidus A."/>
            <person name="Nolan M."/>
            <person name="Lucas S."/>
            <person name="Del Rio T.G."/>
            <person name="Tice H."/>
            <person name="Copeland A."/>
            <person name="Cheng J.F."/>
            <person name="Chen F."/>
            <person name="Bruce D."/>
            <person name="Goodwin L."/>
            <person name="Pitluck S."/>
            <person name="Mavromatis K."/>
            <person name="Ovchinnikova G."/>
            <person name="Pati A."/>
            <person name="Chen A."/>
            <person name="Palaniappan K."/>
            <person name="Land M."/>
            <person name="Hauser L."/>
            <person name="Chang Y.J."/>
            <person name="Jeffries C.D."/>
            <person name="Chain P."/>
            <person name="Saunders E."/>
            <person name="Han C."/>
            <person name="Detter J.C."/>
            <person name="Brettin T."/>
            <person name="Rohde M."/>
            <person name="Goker M."/>
            <person name="Bristow J."/>
            <person name="Eisen J.A."/>
            <person name="Markowitz V."/>
            <person name="Hugenholtz P."/>
            <person name="Klenk H.P."/>
            <person name="Kyrpides N.C."/>
        </authorList>
    </citation>
    <scope>NUCLEOTIDE SEQUENCE [LARGE SCALE GENOMIC DNA]</scope>
    <source>
        <strain evidence="4">ATCC 25592 / DSM 43247 / BCRC 13721 / JCM 3198 / KCTC 3076 / NBRC 16047 / NCTC 10667</strain>
    </source>
</reference>
<dbReference type="HOGENOM" id="CLU_088240_0_0_11"/>
<dbReference type="KEGG" id="gbr:Gbro_2581"/>
<evidence type="ECO:0000256" key="1">
    <source>
        <dbReference type="SAM" id="Coils"/>
    </source>
</evidence>
<dbReference type="EMBL" id="CP001802">
    <property type="protein sequence ID" value="ACY21816.1"/>
    <property type="molecule type" value="Genomic_DNA"/>
</dbReference>
<evidence type="ECO:0000256" key="2">
    <source>
        <dbReference type="SAM" id="MobiDB-lite"/>
    </source>
</evidence>
<name>D0LEU2_GORB4</name>
<dbReference type="AlphaFoldDB" id="D0LEU2"/>
<keyword evidence="1" id="KW-0175">Coiled coil</keyword>
<reference evidence="4" key="1">
    <citation type="submission" date="2009-10" db="EMBL/GenBank/DDBJ databases">
        <title>The complete chromosome of Gordonia bronchialis DSM 43247.</title>
        <authorList>
            <consortium name="US DOE Joint Genome Institute (JGI-PGF)"/>
            <person name="Lucas S."/>
            <person name="Copeland A."/>
            <person name="Lapidus A."/>
            <person name="Glavina del Rio T."/>
            <person name="Dalin E."/>
            <person name="Tice H."/>
            <person name="Bruce D."/>
            <person name="Goodwin L."/>
            <person name="Pitluck S."/>
            <person name="Kyrpides N."/>
            <person name="Mavromatis K."/>
            <person name="Ivanova N."/>
            <person name="Ovchinnikova G."/>
            <person name="Saunders E."/>
            <person name="Brettin T."/>
            <person name="Detter J.C."/>
            <person name="Han C."/>
            <person name="Larimer F."/>
            <person name="Land M."/>
            <person name="Hauser L."/>
            <person name="Markowitz V."/>
            <person name="Cheng J.-F."/>
            <person name="Hugenholtz P."/>
            <person name="Woyke T."/>
            <person name="Wu D."/>
            <person name="Jando M."/>
            <person name="Schneider S."/>
            <person name="Goeker M."/>
            <person name="Klenk H.-P."/>
            <person name="Eisen J.A."/>
        </authorList>
    </citation>
    <scope>NUCLEOTIDE SEQUENCE [LARGE SCALE GENOMIC DNA]</scope>
    <source>
        <strain evidence="4">ATCC 25592 / DSM 43247 / BCRC 13721 / JCM 3198 / KCTC 3076 / NBRC 16047 / NCTC 10667</strain>
    </source>
</reference>
<dbReference type="Proteomes" id="UP000001219">
    <property type="component" value="Chromosome"/>
</dbReference>
<feature type="region of interest" description="Disordered" evidence="2">
    <location>
        <begin position="75"/>
        <end position="122"/>
    </location>
</feature>
<sequence length="184" mass="19823">MWCSSSDDVAVYRHEPRCGRCRSAEQTVAEARRFIRFYGLRPLGGSLESEDDEEREHRVAFREASAELRRIRTDAPKTRSSASVGRAADTTSAPAVGKANGKAAGKVQKVGSGADPTGASRPDVGELVRRAEALLAQLAEIEDRLEVAQEDSGLSGKAKASDLTAKRDTVLRMLGALEKAKRAL</sequence>
<gene>
    <name evidence="3" type="ordered locus">Gbro_2581</name>
</gene>
<accession>D0LEU2</accession>
<protein>
    <submittedName>
        <fullName evidence="3">Uncharacterized protein</fullName>
    </submittedName>
</protein>
<feature type="compositionally biased region" description="Polar residues" evidence="2">
    <location>
        <begin position="78"/>
        <end position="93"/>
    </location>
</feature>
<organism evidence="3 4">
    <name type="scientific">Gordonia bronchialis (strain ATCC 25592 / DSM 43247 / BCRC 13721 / JCM 3198 / KCTC 3076 / NBRC 16047 / NCTC 10667)</name>
    <name type="common">Rhodococcus bronchialis</name>
    <dbReference type="NCBI Taxonomy" id="526226"/>
    <lineage>
        <taxon>Bacteria</taxon>
        <taxon>Bacillati</taxon>
        <taxon>Actinomycetota</taxon>
        <taxon>Actinomycetes</taxon>
        <taxon>Mycobacteriales</taxon>
        <taxon>Gordoniaceae</taxon>
        <taxon>Gordonia</taxon>
    </lineage>
</organism>